<dbReference type="RefSeq" id="WP_010363787.1">
    <property type="nucleotide sequence ID" value="NZ_AHBZ03000015.1"/>
</dbReference>
<organism evidence="7 8">
    <name type="scientific">Pseudoalteromonas citrea</name>
    <dbReference type="NCBI Taxonomy" id="43655"/>
    <lineage>
        <taxon>Bacteria</taxon>
        <taxon>Pseudomonadati</taxon>
        <taxon>Pseudomonadota</taxon>
        <taxon>Gammaproteobacteria</taxon>
        <taxon>Alteromonadales</taxon>
        <taxon>Pseudoalteromonadaceae</taxon>
        <taxon>Pseudoalteromonas</taxon>
    </lineage>
</organism>
<dbReference type="PRINTS" id="PR01023">
    <property type="entry name" value="NAFLGMOTY"/>
</dbReference>
<dbReference type="PROSITE" id="PS51123">
    <property type="entry name" value="OMPA_2"/>
    <property type="match status" value="1"/>
</dbReference>
<protein>
    <recommendedName>
        <fullName evidence="6">OmpA-like domain-containing protein</fullName>
    </recommendedName>
</protein>
<accession>A0AAD4AJV0</accession>
<dbReference type="InterPro" id="IPR006664">
    <property type="entry name" value="OMP_bac"/>
</dbReference>
<dbReference type="Pfam" id="PF00691">
    <property type="entry name" value="OmpA"/>
    <property type="match status" value="1"/>
</dbReference>
<keyword evidence="3" id="KW-0998">Cell outer membrane</keyword>
<dbReference type="InterPro" id="IPR006665">
    <property type="entry name" value="OmpA-like"/>
</dbReference>
<reference evidence="7" key="2">
    <citation type="submission" date="2015-03" db="EMBL/GenBank/DDBJ databases">
        <title>Genome sequence of Pseudoalteromonas citrea.</title>
        <authorList>
            <person name="Xie B.-B."/>
            <person name="Rong J.-C."/>
            <person name="Qin Q.-L."/>
            <person name="Zhang Y.-Z."/>
        </authorList>
    </citation>
    <scope>NUCLEOTIDE SEQUENCE</scope>
    <source>
        <strain evidence="7">DSM 8771</strain>
    </source>
</reference>
<dbReference type="AlphaFoldDB" id="A0AAD4AJV0"/>
<feature type="domain" description="OmpA-like" evidence="6">
    <location>
        <begin position="91"/>
        <end position="207"/>
    </location>
</feature>
<evidence type="ECO:0000313" key="7">
    <source>
        <dbReference type="EMBL" id="KAF7772397.1"/>
    </source>
</evidence>
<keyword evidence="2 4" id="KW-0472">Membrane</keyword>
<evidence type="ECO:0000256" key="4">
    <source>
        <dbReference type="PROSITE-ProRule" id="PRU00473"/>
    </source>
</evidence>
<proteinExistence type="predicted"/>
<dbReference type="InterPro" id="IPR006690">
    <property type="entry name" value="OMPA-like_CS"/>
</dbReference>
<dbReference type="InterPro" id="IPR050330">
    <property type="entry name" value="Bact_OuterMem_StrucFunc"/>
</dbReference>
<dbReference type="Gene3D" id="3.30.1330.60">
    <property type="entry name" value="OmpA-like domain"/>
    <property type="match status" value="1"/>
</dbReference>
<feature type="region of interest" description="Disordered" evidence="5">
    <location>
        <begin position="187"/>
        <end position="207"/>
    </location>
</feature>
<comment type="caution">
    <text evidence="7">The sequence shown here is derived from an EMBL/GenBank/DDBJ whole genome shotgun (WGS) entry which is preliminary data.</text>
</comment>
<evidence type="ECO:0000313" key="8">
    <source>
        <dbReference type="Proteomes" id="UP000016487"/>
    </source>
</evidence>
<dbReference type="EMBL" id="AHBZ03000015">
    <property type="protein sequence ID" value="KAF7772397.1"/>
    <property type="molecule type" value="Genomic_DNA"/>
</dbReference>
<evidence type="ECO:0000256" key="2">
    <source>
        <dbReference type="ARBA" id="ARBA00023136"/>
    </source>
</evidence>
<dbReference type="PANTHER" id="PTHR30329">
    <property type="entry name" value="STATOR ELEMENT OF FLAGELLAR MOTOR COMPLEX"/>
    <property type="match status" value="1"/>
</dbReference>
<dbReference type="PANTHER" id="PTHR30329:SF21">
    <property type="entry name" value="LIPOPROTEIN YIAD-RELATED"/>
    <property type="match status" value="1"/>
</dbReference>
<evidence type="ECO:0000256" key="3">
    <source>
        <dbReference type="ARBA" id="ARBA00023237"/>
    </source>
</evidence>
<dbReference type="Proteomes" id="UP000016487">
    <property type="component" value="Unassembled WGS sequence"/>
</dbReference>
<reference evidence="7" key="1">
    <citation type="journal article" date="2012" name="J. Bacteriol.">
        <title>Genome sequences of type strains of seven species of the marine bacterium Pseudoalteromonas.</title>
        <authorList>
            <person name="Xie B.B."/>
            <person name="Shu Y.L."/>
            <person name="Qin Q.L."/>
            <person name="Rong J.C."/>
            <person name="Zhang X.Y."/>
            <person name="Chen X.L."/>
            <person name="Shi M."/>
            <person name="He H.L."/>
            <person name="Zhou B.C."/>
            <person name="Zhang Y.Z."/>
        </authorList>
    </citation>
    <scope>NUCLEOTIDE SEQUENCE</scope>
    <source>
        <strain evidence="7">DSM 8771</strain>
    </source>
</reference>
<dbReference type="GO" id="GO:0009279">
    <property type="term" value="C:cell outer membrane"/>
    <property type="evidence" value="ECO:0007669"/>
    <property type="project" value="UniProtKB-SubCell"/>
</dbReference>
<dbReference type="CDD" id="cd07185">
    <property type="entry name" value="OmpA_C-like"/>
    <property type="match status" value="1"/>
</dbReference>
<dbReference type="InterPro" id="IPR036737">
    <property type="entry name" value="OmpA-like_sf"/>
</dbReference>
<dbReference type="SUPFAM" id="SSF103088">
    <property type="entry name" value="OmpA-like"/>
    <property type="match status" value="1"/>
</dbReference>
<comment type="subcellular location">
    <subcellularLocation>
        <location evidence="1">Cell outer membrane</location>
    </subcellularLocation>
</comment>
<dbReference type="InterPro" id="IPR027367">
    <property type="entry name" value="Gly-zipper_YMGG"/>
</dbReference>
<evidence type="ECO:0000256" key="1">
    <source>
        <dbReference type="ARBA" id="ARBA00004442"/>
    </source>
</evidence>
<gene>
    <name evidence="7" type="ORF">PCIT_a2460</name>
</gene>
<dbReference type="Pfam" id="PF13441">
    <property type="entry name" value="Gly-zipper_YMGG"/>
    <property type="match status" value="1"/>
</dbReference>
<evidence type="ECO:0000259" key="6">
    <source>
        <dbReference type="PROSITE" id="PS51123"/>
    </source>
</evidence>
<dbReference type="PRINTS" id="PR01021">
    <property type="entry name" value="OMPADOMAIN"/>
</dbReference>
<dbReference type="PROSITE" id="PS01068">
    <property type="entry name" value="OMPA_1"/>
    <property type="match status" value="1"/>
</dbReference>
<evidence type="ECO:0000256" key="5">
    <source>
        <dbReference type="SAM" id="MobiDB-lite"/>
    </source>
</evidence>
<sequence length="207" mass="21984">MARLTLFLLIGIYSTYLSGCTMTNAEKGASVGAATGAILGKATGNHKDKRIFIGAAIGGIAGAAIGSYMDEQEAAFKDQLSGTGVSVIREGNSMRLVMPGHITFSSNQATISADFYSMLNAITQVMKRYTKTQLIITGHTDSEGNNAFNQGLSEQRAKSVKDYLSAQQIDKDRLSAKGLGEQEPVATNATAQGRAQNRRVEINITPS</sequence>
<name>A0AAD4AJV0_9GAMM</name>